<feature type="region of interest" description="Disordered" evidence="1">
    <location>
        <begin position="1"/>
        <end position="23"/>
    </location>
</feature>
<dbReference type="OrthoDB" id="420564at2759"/>
<evidence type="ECO:0000313" key="3">
    <source>
        <dbReference type="Proteomes" id="UP000305883"/>
    </source>
</evidence>
<accession>A0A4T0VDB7</accession>
<evidence type="ECO:0000256" key="1">
    <source>
        <dbReference type="SAM" id="MobiDB-lite"/>
    </source>
</evidence>
<organism evidence="2 3">
    <name type="scientific">Colletotrichum higginsianum</name>
    <dbReference type="NCBI Taxonomy" id="80884"/>
    <lineage>
        <taxon>Eukaryota</taxon>
        <taxon>Fungi</taxon>
        <taxon>Dikarya</taxon>
        <taxon>Ascomycota</taxon>
        <taxon>Pezizomycotina</taxon>
        <taxon>Sordariomycetes</taxon>
        <taxon>Hypocreomycetidae</taxon>
        <taxon>Glomerellales</taxon>
        <taxon>Glomerellaceae</taxon>
        <taxon>Colletotrichum</taxon>
        <taxon>Colletotrichum destructivum species complex</taxon>
    </lineage>
</organism>
<name>A0A4T0VDB7_9PEZI</name>
<proteinExistence type="predicted"/>
<dbReference type="Proteomes" id="UP000305883">
    <property type="component" value="Unassembled WGS sequence"/>
</dbReference>
<comment type="caution">
    <text evidence="2">The sequence shown here is derived from an EMBL/GenBank/DDBJ whole genome shotgun (WGS) entry which is preliminary data.</text>
</comment>
<protein>
    <recommendedName>
        <fullName evidence="4">Geranylgeranyl pyrophosphate synthetase</fullName>
    </recommendedName>
</protein>
<dbReference type="PANTHER" id="PTHR35179">
    <property type="entry name" value="PROTEIN CBG02620"/>
    <property type="match status" value="1"/>
</dbReference>
<evidence type="ECO:0000313" key="2">
    <source>
        <dbReference type="EMBL" id="TIC89697.1"/>
    </source>
</evidence>
<dbReference type="EMBL" id="MWPZ01000014">
    <property type="protein sequence ID" value="TIC89697.1"/>
    <property type="molecule type" value="Genomic_DNA"/>
</dbReference>
<gene>
    <name evidence="2" type="ORF">CH35J_012637</name>
</gene>
<dbReference type="PANTHER" id="PTHR35179:SF1">
    <property type="entry name" value="INTEGRAL MEMBRANE PROTEIN"/>
    <property type="match status" value="1"/>
</dbReference>
<evidence type="ECO:0008006" key="4">
    <source>
        <dbReference type="Google" id="ProtNLM"/>
    </source>
</evidence>
<sequence length="410" mass="45789">MASSLPNVGTSSAAAQTGQTLQRFPRNVNASKNAWLWKNVRNPAEPVSTITQTAVLPSDAEVSSKAGYQLLCSYNWQEGKPARIRVPGYAAIWQGVTLPMTLSADKGTYFIDQNTSLMPQHPFEPMFRAAASMSQDMSFDDIDIVTNRNSLRKLLDFCSPRSQESFRLHLHLVRNTLIVERCEKHAREFVDGSRGWGRNFEKASTAFPPNLTESQGHHRTLRYSLGALKCAVQFEVDASFDPNGEPVASKDLGPLDLAMEKLSIQTPEPATENGARDLQVETTYREAMVMLQSTTAEIKSAAKVRPLSWRMPQLWFGRTPWLIIGHHADGKFHDVKITEAAAHFTDWEKKQQTALRKLATVLGELRAAVRGNEGRYSAAVFERGSGSIRVFDLTSNRQAVPEDLKKKLWT</sequence>
<dbReference type="AlphaFoldDB" id="A0A4T0VDB7"/>
<reference evidence="2 3" key="1">
    <citation type="journal article" date="2019" name="Genome Biol. Evol.">
        <title>Genomic Plasticity Mediated by Transposable Elements in the Plant Pathogenic Fungus Colletotrichum higginsianum.</title>
        <authorList>
            <person name="Tsushima A."/>
            <person name="Gan P."/>
            <person name="Kumakura N."/>
            <person name="Narusaka M."/>
            <person name="Takano Y."/>
            <person name="Narusaka Y."/>
            <person name="Shirasu K."/>
        </authorList>
    </citation>
    <scope>NUCLEOTIDE SEQUENCE [LARGE SCALE GENOMIC DNA]</scope>
    <source>
        <strain evidence="2 3">MAFF305635-RFP</strain>
    </source>
</reference>